<dbReference type="EMBL" id="JARQWQ010000006">
    <property type="protein sequence ID" value="KAK2571473.1"/>
    <property type="molecule type" value="Genomic_DNA"/>
</dbReference>
<dbReference type="Pfam" id="PF18701">
    <property type="entry name" value="DUF5641"/>
    <property type="match status" value="1"/>
</dbReference>
<evidence type="ECO:0000259" key="2">
    <source>
        <dbReference type="Pfam" id="PF18701"/>
    </source>
</evidence>
<feature type="domain" description="DUF5641" evidence="2">
    <location>
        <begin position="526"/>
        <end position="594"/>
    </location>
</feature>
<reference evidence="3" key="2">
    <citation type="journal article" date="2023" name="Science">
        <title>Genomic signatures of disease resistance in endangered staghorn corals.</title>
        <authorList>
            <person name="Vollmer S.V."/>
            <person name="Selwyn J.D."/>
            <person name="Despard B.A."/>
            <person name="Roesel C.L."/>
        </authorList>
    </citation>
    <scope>NUCLEOTIDE SEQUENCE</scope>
    <source>
        <strain evidence="3">K2</strain>
    </source>
</reference>
<protein>
    <recommendedName>
        <fullName evidence="5">Integrase zinc-binding domain-containing protein</fullName>
    </recommendedName>
</protein>
<evidence type="ECO:0008006" key="5">
    <source>
        <dbReference type="Google" id="ProtNLM"/>
    </source>
</evidence>
<dbReference type="SUPFAM" id="SSF53098">
    <property type="entry name" value="Ribonuclease H-like"/>
    <property type="match status" value="1"/>
</dbReference>
<dbReference type="Proteomes" id="UP001249851">
    <property type="component" value="Unassembled WGS sequence"/>
</dbReference>
<dbReference type="AlphaFoldDB" id="A0AAD9VEC9"/>
<sequence length="609" mass="69734">MAMGQIPICVSSMNKIKFKSRVRPLKSAVTVQKLELTAATLAIKINRVVMKELEGQMKIDSVTYWTDSMIVLKYIANDVRRFVTFVANRVAVLREESEPNYASRGIKPSKAEKLDRWSRGPVLLWKDVAEWPTQPPEVLDDLLDNDEGVKKTTSVGETTVQADFWDRLFYKYSTWKRLRRVVAWLLRVVHTPVESRPHLKRNGIYVLRPEPLTVSEVDKAEKKIVQFVQNQSFASENKETVINGRLARLKPFEDEGILPVGGRLNHSDLPYDAKHPMILPVNHPVPGLIVRHYHHLNGHVGSYQVLAEVRQRFWIVNVVSTIKRFFSKCHVCKRQSAKLGEQITGPLPVVRVSSDSHRIIYPFAVVGLDYSARFCASWEEEALLRSSTAITVRISGEPSWMWPRPASLNRRGIDWKMNPPAASSQGGVWERLIRSIRRILHLLVGERLVTDEQLRTFLVDVEKMLNDRPITPVSSDPLDLEALTPSRILLLRQNSSLPPDTFEESDRFKARCMEACSGPFEPVLAEERQKRLQPKPNFRVGDLVLLADKSLPRGQWPKALIEQTFPDREDMVRQVVIRTANGVYHRDVRKLCLLEEQLLSGLEQRLKPV</sequence>
<reference evidence="3" key="1">
    <citation type="journal article" date="2023" name="G3 (Bethesda)">
        <title>Whole genome assembly and annotation of the endangered Caribbean coral Acropora cervicornis.</title>
        <authorList>
            <person name="Selwyn J.D."/>
            <person name="Vollmer S.V."/>
        </authorList>
    </citation>
    <scope>NUCLEOTIDE SEQUENCE</scope>
    <source>
        <strain evidence="3">K2</strain>
    </source>
</reference>
<dbReference type="InterPro" id="IPR041588">
    <property type="entry name" value="Integrase_H2C2"/>
</dbReference>
<accession>A0AAD9VEC9</accession>
<evidence type="ECO:0000313" key="4">
    <source>
        <dbReference type="Proteomes" id="UP001249851"/>
    </source>
</evidence>
<keyword evidence="4" id="KW-1185">Reference proteome</keyword>
<dbReference type="Gene3D" id="3.30.420.10">
    <property type="entry name" value="Ribonuclease H-like superfamily/Ribonuclease H"/>
    <property type="match status" value="1"/>
</dbReference>
<dbReference type="Pfam" id="PF05380">
    <property type="entry name" value="Peptidase_A17"/>
    <property type="match status" value="1"/>
</dbReference>
<dbReference type="InterPro" id="IPR040676">
    <property type="entry name" value="DUF5641"/>
</dbReference>
<comment type="caution">
    <text evidence="3">The sequence shown here is derived from an EMBL/GenBank/DDBJ whole genome shotgun (WGS) entry which is preliminary data.</text>
</comment>
<feature type="domain" description="Integrase zinc-binding" evidence="1">
    <location>
        <begin position="288"/>
        <end position="336"/>
    </location>
</feature>
<dbReference type="InterPro" id="IPR012337">
    <property type="entry name" value="RNaseH-like_sf"/>
</dbReference>
<gene>
    <name evidence="3" type="ORF">P5673_004076</name>
</gene>
<dbReference type="PANTHER" id="PTHR47331:SF1">
    <property type="entry name" value="GAG-LIKE PROTEIN"/>
    <property type="match status" value="1"/>
</dbReference>
<dbReference type="Gene3D" id="1.10.340.70">
    <property type="match status" value="1"/>
</dbReference>
<dbReference type="InterPro" id="IPR008042">
    <property type="entry name" value="Retrotrans_Pao"/>
</dbReference>
<dbReference type="PANTHER" id="PTHR47331">
    <property type="entry name" value="PHD-TYPE DOMAIN-CONTAINING PROTEIN"/>
    <property type="match status" value="1"/>
</dbReference>
<organism evidence="3 4">
    <name type="scientific">Acropora cervicornis</name>
    <name type="common">Staghorn coral</name>
    <dbReference type="NCBI Taxonomy" id="6130"/>
    <lineage>
        <taxon>Eukaryota</taxon>
        <taxon>Metazoa</taxon>
        <taxon>Cnidaria</taxon>
        <taxon>Anthozoa</taxon>
        <taxon>Hexacorallia</taxon>
        <taxon>Scleractinia</taxon>
        <taxon>Astrocoeniina</taxon>
        <taxon>Acroporidae</taxon>
        <taxon>Acropora</taxon>
    </lineage>
</organism>
<evidence type="ECO:0000313" key="3">
    <source>
        <dbReference type="EMBL" id="KAK2571473.1"/>
    </source>
</evidence>
<dbReference type="GO" id="GO:0003676">
    <property type="term" value="F:nucleic acid binding"/>
    <property type="evidence" value="ECO:0007669"/>
    <property type="project" value="InterPro"/>
</dbReference>
<proteinExistence type="predicted"/>
<evidence type="ECO:0000259" key="1">
    <source>
        <dbReference type="Pfam" id="PF17921"/>
    </source>
</evidence>
<dbReference type="InterPro" id="IPR036397">
    <property type="entry name" value="RNaseH_sf"/>
</dbReference>
<name>A0AAD9VEC9_ACRCE</name>
<dbReference type="Pfam" id="PF17921">
    <property type="entry name" value="Integrase_H2C2"/>
    <property type="match status" value="1"/>
</dbReference>